<keyword evidence="6" id="KW-1133">Transmembrane helix</keyword>
<evidence type="ECO:0000256" key="5">
    <source>
        <dbReference type="ARBA" id="ARBA00022777"/>
    </source>
</evidence>
<sequence>MKKQVPLSILLVSISLIGFFIIQVSWVVNLIDSSRQRTTERVTLATKEVTSNIANRLSITLRPVQKSPLQFPEDIFNSPRITTVRESFSLEEIQQMFQRALESHNEKGLHIEFGIINTVAPGRRSVSLSTPNFFAITQDSALENKAGKPIIENIGLNVEYGGVSESMVVYIPNINTQVLKAQWLVLLGFLFYSIITLSAFYLTVKTMLQQRNLSKIKSDFINNMTHEFKTPLATISLAVDALQNRKVQQNPEKQQYFTGIIKDENLRMNKHVETILKAAFTEKQEITLELKEVHAHDIIRQVSESFELQLRDKNNGSAKLVFNAKNDLIKADQVHFANLINNLMDNAVKYSKPDVPARIIITTLNTAKYLSVRVQDNGIGMSKETVKRVFEKFYRAHTGNLHNVKGFGLGMNYVKSIVEAHKGRVRIESELGKGSTFIVDFPLAQAVS</sequence>
<dbReference type="InterPro" id="IPR036890">
    <property type="entry name" value="HATPase_C_sf"/>
</dbReference>
<organism evidence="8 9">
    <name type="scientific">Haoranjiania flava</name>
    <dbReference type="NCBI Taxonomy" id="1856322"/>
    <lineage>
        <taxon>Bacteria</taxon>
        <taxon>Pseudomonadati</taxon>
        <taxon>Bacteroidota</taxon>
        <taxon>Chitinophagia</taxon>
        <taxon>Chitinophagales</taxon>
        <taxon>Chitinophagaceae</taxon>
        <taxon>Haoranjiania</taxon>
    </lineage>
</organism>
<keyword evidence="6" id="KW-0812">Transmembrane</keyword>
<dbReference type="GO" id="GO:0000155">
    <property type="term" value="F:phosphorelay sensor kinase activity"/>
    <property type="evidence" value="ECO:0007669"/>
    <property type="project" value="InterPro"/>
</dbReference>
<accession>A0AAE3IRH4</accession>
<dbReference type="FunFam" id="3.30.565.10:FF:000006">
    <property type="entry name" value="Sensor histidine kinase WalK"/>
    <property type="match status" value="1"/>
</dbReference>
<name>A0AAE3IRH4_9BACT</name>
<feature type="transmembrane region" description="Helical" evidence="6">
    <location>
        <begin position="183"/>
        <end position="204"/>
    </location>
</feature>
<dbReference type="Proteomes" id="UP001209317">
    <property type="component" value="Unassembled WGS sequence"/>
</dbReference>
<gene>
    <name evidence="8" type="ORF">OD355_07925</name>
</gene>
<evidence type="ECO:0000256" key="6">
    <source>
        <dbReference type="SAM" id="Phobius"/>
    </source>
</evidence>
<dbReference type="Pfam" id="PF00512">
    <property type="entry name" value="HisKA"/>
    <property type="match status" value="1"/>
</dbReference>
<dbReference type="CDD" id="cd00075">
    <property type="entry name" value="HATPase"/>
    <property type="match status" value="1"/>
</dbReference>
<dbReference type="GO" id="GO:0007234">
    <property type="term" value="P:osmosensory signaling via phosphorelay pathway"/>
    <property type="evidence" value="ECO:0007669"/>
    <property type="project" value="TreeGrafter"/>
</dbReference>
<keyword evidence="6" id="KW-0472">Membrane</keyword>
<keyword evidence="4" id="KW-0808">Transferase</keyword>
<evidence type="ECO:0000313" key="8">
    <source>
        <dbReference type="EMBL" id="MCU7694442.1"/>
    </source>
</evidence>
<keyword evidence="3" id="KW-0597">Phosphoprotein</keyword>
<evidence type="ECO:0000259" key="7">
    <source>
        <dbReference type="PROSITE" id="PS50109"/>
    </source>
</evidence>
<comment type="caution">
    <text evidence="8">The sequence shown here is derived from an EMBL/GenBank/DDBJ whole genome shotgun (WGS) entry which is preliminary data.</text>
</comment>
<dbReference type="InterPro" id="IPR050351">
    <property type="entry name" value="BphY/WalK/GraS-like"/>
</dbReference>
<dbReference type="SMART" id="SM00387">
    <property type="entry name" value="HATPase_c"/>
    <property type="match status" value="1"/>
</dbReference>
<dbReference type="PRINTS" id="PR00344">
    <property type="entry name" value="BCTRLSENSOR"/>
</dbReference>
<dbReference type="SUPFAM" id="SSF55874">
    <property type="entry name" value="ATPase domain of HSP90 chaperone/DNA topoisomerase II/histidine kinase"/>
    <property type="match status" value="1"/>
</dbReference>
<keyword evidence="5 8" id="KW-0418">Kinase</keyword>
<reference evidence="8" key="1">
    <citation type="submission" date="2022-10" db="EMBL/GenBank/DDBJ databases">
        <authorList>
            <person name="Kim H.S."/>
            <person name="Kim J.-S."/>
            <person name="Suh M.K."/>
            <person name="Eom M.K."/>
            <person name="Lee J.-S."/>
        </authorList>
    </citation>
    <scope>NUCLEOTIDE SEQUENCE</scope>
    <source>
        <strain evidence="8">LIP-5</strain>
    </source>
</reference>
<dbReference type="AlphaFoldDB" id="A0AAE3IRH4"/>
<evidence type="ECO:0000256" key="1">
    <source>
        <dbReference type="ARBA" id="ARBA00000085"/>
    </source>
</evidence>
<dbReference type="Gene3D" id="3.30.565.10">
    <property type="entry name" value="Histidine kinase-like ATPase, C-terminal domain"/>
    <property type="match status" value="1"/>
</dbReference>
<dbReference type="InterPro" id="IPR004358">
    <property type="entry name" value="Sig_transdc_His_kin-like_C"/>
</dbReference>
<evidence type="ECO:0000313" key="9">
    <source>
        <dbReference type="Proteomes" id="UP001209317"/>
    </source>
</evidence>
<dbReference type="CDD" id="cd00082">
    <property type="entry name" value="HisKA"/>
    <property type="match status" value="1"/>
</dbReference>
<dbReference type="SMART" id="SM00388">
    <property type="entry name" value="HisKA"/>
    <property type="match status" value="1"/>
</dbReference>
<dbReference type="PANTHER" id="PTHR42878:SF13">
    <property type="entry name" value="HISTIDINE KINASE"/>
    <property type="match status" value="1"/>
</dbReference>
<feature type="transmembrane region" description="Helical" evidence="6">
    <location>
        <begin position="7"/>
        <end position="28"/>
    </location>
</feature>
<dbReference type="InterPro" id="IPR005467">
    <property type="entry name" value="His_kinase_dom"/>
</dbReference>
<dbReference type="GO" id="GO:0030295">
    <property type="term" value="F:protein kinase activator activity"/>
    <property type="evidence" value="ECO:0007669"/>
    <property type="project" value="TreeGrafter"/>
</dbReference>
<comment type="catalytic activity">
    <reaction evidence="1">
        <text>ATP + protein L-histidine = ADP + protein N-phospho-L-histidine.</text>
        <dbReference type="EC" id="2.7.13.3"/>
    </reaction>
</comment>
<feature type="domain" description="Histidine kinase" evidence="7">
    <location>
        <begin position="223"/>
        <end position="445"/>
    </location>
</feature>
<dbReference type="InterPro" id="IPR003661">
    <property type="entry name" value="HisK_dim/P_dom"/>
</dbReference>
<evidence type="ECO:0000256" key="4">
    <source>
        <dbReference type="ARBA" id="ARBA00022679"/>
    </source>
</evidence>
<keyword evidence="9" id="KW-1185">Reference proteome</keyword>
<protein>
    <recommendedName>
        <fullName evidence="2">histidine kinase</fullName>
        <ecNumber evidence="2">2.7.13.3</ecNumber>
    </recommendedName>
</protein>
<dbReference type="EMBL" id="JAOTPL010000009">
    <property type="protein sequence ID" value="MCU7694442.1"/>
    <property type="molecule type" value="Genomic_DNA"/>
</dbReference>
<evidence type="ECO:0000256" key="2">
    <source>
        <dbReference type="ARBA" id="ARBA00012438"/>
    </source>
</evidence>
<dbReference type="Gene3D" id="1.10.287.130">
    <property type="match status" value="1"/>
</dbReference>
<dbReference type="InterPro" id="IPR036097">
    <property type="entry name" value="HisK_dim/P_sf"/>
</dbReference>
<dbReference type="RefSeq" id="WP_263037928.1">
    <property type="nucleotide sequence ID" value="NZ_JAOTPL010000009.1"/>
</dbReference>
<dbReference type="GO" id="GO:0000156">
    <property type="term" value="F:phosphorelay response regulator activity"/>
    <property type="evidence" value="ECO:0007669"/>
    <property type="project" value="TreeGrafter"/>
</dbReference>
<dbReference type="InterPro" id="IPR003594">
    <property type="entry name" value="HATPase_dom"/>
</dbReference>
<dbReference type="EC" id="2.7.13.3" evidence="2"/>
<proteinExistence type="predicted"/>
<evidence type="ECO:0000256" key="3">
    <source>
        <dbReference type="ARBA" id="ARBA00022553"/>
    </source>
</evidence>
<dbReference type="PANTHER" id="PTHR42878">
    <property type="entry name" value="TWO-COMPONENT HISTIDINE KINASE"/>
    <property type="match status" value="1"/>
</dbReference>
<dbReference type="PROSITE" id="PS50109">
    <property type="entry name" value="HIS_KIN"/>
    <property type="match status" value="1"/>
</dbReference>
<dbReference type="Pfam" id="PF02518">
    <property type="entry name" value="HATPase_c"/>
    <property type="match status" value="1"/>
</dbReference>
<dbReference type="SUPFAM" id="SSF47384">
    <property type="entry name" value="Homodimeric domain of signal transducing histidine kinase"/>
    <property type="match status" value="1"/>
</dbReference>